<dbReference type="InterPro" id="IPR013094">
    <property type="entry name" value="AB_hydrolase_3"/>
</dbReference>
<evidence type="ECO:0000313" key="4">
    <source>
        <dbReference type="Proteomes" id="UP000566819"/>
    </source>
</evidence>
<proteinExistence type="predicted"/>
<dbReference type="PANTHER" id="PTHR48081">
    <property type="entry name" value="AB HYDROLASE SUPERFAMILY PROTEIN C4A8.06C"/>
    <property type="match status" value="1"/>
</dbReference>
<dbReference type="OrthoDB" id="408631at2759"/>
<reference evidence="3 4" key="1">
    <citation type="submission" date="2020-03" db="EMBL/GenBank/DDBJ databases">
        <title>Draft Genome Sequence of Cudoniella acicularis.</title>
        <authorList>
            <person name="Buettner E."/>
            <person name="Kellner H."/>
        </authorList>
    </citation>
    <scope>NUCLEOTIDE SEQUENCE [LARGE SCALE GENOMIC DNA]</scope>
    <source>
        <strain evidence="3 4">DSM 108380</strain>
    </source>
</reference>
<evidence type="ECO:0000256" key="1">
    <source>
        <dbReference type="ARBA" id="ARBA00022801"/>
    </source>
</evidence>
<dbReference type="Gene3D" id="3.40.50.1820">
    <property type="entry name" value="alpha/beta hydrolase"/>
    <property type="match status" value="1"/>
</dbReference>
<comment type="caution">
    <text evidence="3">The sequence shown here is derived from an EMBL/GenBank/DDBJ whole genome shotgun (WGS) entry which is preliminary data.</text>
</comment>
<dbReference type="Pfam" id="PF07859">
    <property type="entry name" value="Abhydrolase_3"/>
    <property type="match status" value="1"/>
</dbReference>
<dbReference type="SUPFAM" id="SSF53474">
    <property type="entry name" value="alpha/beta-Hydrolases"/>
    <property type="match status" value="1"/>
</dbReference>
<sequence>MTCRRICKLLSLTVYSIDYRLMPQFSADDALSDAVHAFRAISLEKGKRKLVVMGSSSGGQLAAQVSQLENGNGIDGVLLRSPVTCDAANLPLRWKGKHKSMSTAFHTSLLSSAALTAENRTKEMLPLEREVEELKGMPRHWVQVCTNDIYYSDGACYAEDLEEAGVELRVDVVRGWPHTFWLKAPLLKKAVKVDEDMIEGLRWLLKG</sequence>
<name>A0A8H4RJT7_9HELO</name>
<protein>
    <recommendedName>
        <fullName evidence="2">Alpha/beta hydrolase fold-3 domain-containing protein</fullName>
    </recommendedName>
</protein>
<dbReference type="AlphaFoldDB" id="A0A8H4RJT7"/>
<organism evidence="3 4">
    <name type="scientific">Cudoniella acicularis</name>
    <dbReference type="NCBI Taxonomy" id="354080"/>
    <lineage>
        <taxon>Eukaryota</taxon>
        <taxon>Fungi</taxon>
        <taxon>Dikarya</taxon>
        <taxon>Ascomycota</taxon>
        <taxon>Pezizomycotina</taxon>
        <taxon>Leotiomycetes</taxon>
        <taxon>Helotiales</taxon>
        <taxon>Tricladiaceae</taxon>
        <taxon>Cudoniella</taxon>
    </lineage>
</organism>
<dbReference type="EMBL" id="JAAMPI010000495">
    <property type="protein sequence ID" value="KAF4630938.1"/>
    <property type="molecule type" value="Genomic_DNA"/>
</dbReference>
<keyword evidence="1" id="KW-0378">Hydrolase</keyword>
<evidence type="ECO:0000313" key="3">
    <source>
        <dbReference type="EMBL" id="KAF4630938.1"/>
    </source>
</evidence>
<dbReference type="GO" id="GO:0016787">
    <property type="term" value="F:hydrolase activity"/>
    <property type="evidence" value="ECO:0007669"/>
    <property type="project" value="UniProtKB-KW"/>
</dbReference>
<dbReference type="InterPro" id="IPR029058">
    <property type="entry name" value="AB_hydrolase_fold"/>
</dbReference>
<evidence type="ECO:0000259" key="2">
    <source>
        <dbReference type="Pfam" id="PF07859"/>
    </source>
</evidence>
<dbReference type="Proteomes" id="UP000566819">
    <property type="component" value="Unassembled WGS sequence"/>
</dbReference>
<keyword evidence="4" id="KW-1185">Reference proteome</keyword>
<accession>A0A8H4RJT7</accession>
<feature type="domain" description="Alpha/beta hydrolase fold-3" evidence="2">
    <location>
        <begin position="2"/>
        <end position="181"/>
    </location>
</feature>
<dbReference type="InterPro" id="IPR050300">
    <property type="entry name" value="GDXG_lipolytic_enzyme"/>
</dbReference>
<gene>
    <name evidence="3" type="ORF">G7Y89_g7197</name>
</gene>